<evidence type="ECO:0000313" key="5">
    <source>
        <dbReference type="Proteomes" id="UP001348805"/>
    </source>
</evidence>
<dbReference type="Gene3D" id="1.20.1270.10">
    <property type="match status" value="1"/>
</dbReference>
<dbReference type="InterPro" id="IPR029047">
    <property type="entry name" value="HSP70_peptide-bd_sf"/>
</dbReference>
<feature type="compositionally biased region" description="Polar residues" evidence="3">
    <location>
        <begin position="397"/>
        <end position="410"/>
    </location>
</feature>
<dbReference type="EMBL" id="OR769219">
    <property type="protein sequence ID" value="WQJ51276.1"/>
    <property type="molecule type" value="Genomic_DNA"/>
</dbReference>
<dbReference type="SUPFAM" id="SSF53067">
    <property type="entry name" value="Actin-like ATPase domain"/>
    <property type="match status" value="1"/>
</dbReference>
<protein>
    <recommendedName>
        <fullName evidence="6">Chaperone protein DnaK</fullName>
    </recommendedName>
</protein>
<dbReference type="PRINTS" id="PR00301">
    <property type="entry name" value="HEATSHOCK70"/>
</dbReference>
<proteinExistence type="predicted"/>
<name>A0ABZ0Z2E9_9CAUD</name>
<dbReference type="SUPFAM" id="SSF100934">
    <property type="entry name" value="Heat shock protein 70kD (HSP70), C-terminal subdomain"/>
    <property type="match status" value="1"/>
</dbReference>
<reference evidence="4 5" key="1">
    <citation type="submission" date="2023-11" db="EMBL/GenBank/DDBJ databases">
        <authorList>
            <person name="Cook R."/>
            <person name="Crisci M."/>
            <person name="Pye H."/>
            <person name="Adriaenssens E."/>
            <person name="Santini J."/>
        </authorList>
    </citation>
    <scope>NUCLEOTIDE SEQUENCE [LARGE SCALE GENOMIC DNA]</scope>
    <source>
        <strain evidence="4">Lak_Megaphage_RVC_AP3_GC26</strain>
    </source>
</reference>
<dbReference type="InterPro" id="IPR043129">
    <property type="entry name" value="ATPase_NBD"/>
</dbReference>
<keyword evidence="2" id="KW-0067">ATP-binding</keyword>
<evidence type="ECO:0000313" key="4">
    <source>
        <dbReference type="EMBL" id="WQJ51276.1"/>
    </source>
</evidence>
<keyword evidence="5" id="KW-1185">Reference proteome</keyword>
<accession>A0ABZ0Z2E9</accession>
<evidence type="ECO:0000256" key="3">
    <source>
        <dbReference type="SAM" id="MobiDB-lite"/>
    </source>
</evidence>
<organism evidence="4 5">
    <name type="scientific">phage Lak_Megaphage_RVC_AP3_GC26</name>
    <dbReference type="NCBI Taxonomy" id="3109225"/>
    <lineage>
        <taxon>Viruses</taxon>
        <taxon>Duplodnaviria</taxon>
        <taxon>Heunggongvirae</taxon>
        <taxon>Uroviricota</taxon>
        <taxon>Caudoviricetes</taxon>
        <taxon>Caudoviricetes code 15 clade</taxon>
    </lineage>
</organism>
<dbReference type="InterPro" id="IPR029048">
    <property type="entry name" value="HSP70_C_sf"/>
</dbReference>
<keyword evidence="1" id="KW-0547">Nucleotide-binding</keyword>
<evidence type="ECO:0000256" key="1">
    <source>
        <dbReference type="ARBA" id="ARBA00022741"/>
    </source>
</evidence>
<dbReference type="PANTHER" id="PTHR19375">
    <property type="entry name" value="HEAT SHOCK PROTEIN 70KDA"/>
    <property type="match status" value="1"/>
</dbReference>
<dbReference type="Proteomes" id="UP001348805">
    <property type="component" value="Segment"/>
</dbReference>
<dbReference type="InterPro" id="IPR013126">
    <property type="entry name" value="Hsp_70_fam"/>
</dbReference>
<dbReference type="PROSITE" id="PS01036">
    <property type="entry name" value="HSP70_3"/>
    <property type="match status" value="1"/>
</dbReference>
<dbReference type="Gene3D" id="2.60.34.10">
    <property type="entry name" value="Substrate Binding Domain Of DNAk, Chain A, domain 1"/>
    <property type="match status" value="1"/>
</dbReference>
<feature type="compositionally biased region" description="Acidic residues" evidence="3">
    <location>
        <begin position="436"/>
        <end position="445"/>
    </location>
</feature>
<feature type="region of interest" description="Disordered" evidence="3">
    <location>
        <begin position="395"/>
        <end position="445"/>
    </location>
</feature>
<dbReference type="Gene3D" id="3.30.420.40">
    <property type="match status" value="2"/>
</dbReference>
<dbReference type="Gene3D" id="3.90.640.10">
    <property type="entry name" value="Actin, Chain A, domain 4"/>
    <property type="match status" value="1"/>
</dbReference>
<dbReference type="InterPro" id="IPR018181">
    <property type="entry name" value="Heat_shock_70_CS"/>
</dbReference>
<dbReference type="SUPFAM" id="SSF100920">
    <property type="entry name" value="Heat shock protein 70kD (HSP70), peptide-binding domain"/>
    <property type="match status" value="1"/>
</dbReference>
<sequence>MIEVLASDGDVFLGGQNYDNAIVQWLIDEFKNDTGIDLSKDKMAYARLVEAAEKAKCELSTATQTEINLPYITVADGVPQMLMKTLNRATFERLTEDLTNKVVDIAHRAVEKAGITEDQISEILLVGGSSRIPSVQSALEKSFNKPLNKTCNFDEAVALGAAIQANTLAGNSTEDSVLLLDVTPISLGIEVNGCEMAKLIDANTTIPTRKSQVFTTAVDNQPAVTIKVLQGERPMSADNKVIGNFNLEGIAPAPKGVPQIEVTFDINADGILEVTATDKGTNKEQKVTIQSPNALSDEEIARIKADAEKFAEADKKKKDEVDKLNGAEQYATQVQKYMDDEKTGASIPSDKKDTLKTKISAVLDAVSKKDAVTAESARVELETVFKPIVEEMYKNAGGSQSQENSAQNPNDMFANAGFGDATANNSTSENSKTDDNVQEAEYEEV</sequence>
<evidence type="ECO:0008006" key="6">
    <source>
        <dbReference type="Google" id="ProtNLM"/>
    </source>
</evidence>
<evidence type="ECO:0000256" key="2">
    <source>
        <dbReference type="ARBA" id="ARBA00022840"/>
    </source>
</evidence>
<dbReference type="Pfam" id="PF00012">
    <property type="entry name" value="HSP70"/>
    <property type="match status" value="1"/>
</dbReference>